<sequence>MPSPRLGSPAAQTYWYDYGDLRIAFTDQFALDYQDKGSGATMYGRFWHPVLPQWAVDDGGWCWLGGMAWPNSDYDGNPNGYRVGVIVKDHGGTGVLAAPTGWSECYCDDGTGADMYGKVYRPTPPDGYVALGDIFTGGSSNWVTPDNSKAPWNNFRCVRADYAHTGSYGPILWNTDGAGAMAKEDETIWSVNTDLNGQTFSQQADHALIGITGFIGKSNLNSSPPTDPPPMVLMVPVPQIKVSDPPAPPYLDSFDPPDDHTTPVNDYSVVVPFAAITDTELTLEQHVYGNAFYTLKHYTGYRNIRFIDNQHGASQTEPESVQVDVGVSESQSQTYSASYGVTVGYDVGVELSIESDDASVGGHFSFFSSTTRQLGYSTTTDVDVMMSGTVTDSVSAPANSNAALWARESIIAPCRPDGTCIDPNGGLSFTDHTSLVDSTYPDHAPSS</sequence>
<keyword evidence="2" id="KW-1185">Reference proteome</keyword>
<evidence type="ECO:0000313" key="2">
    <source>
        <dbReference type="Proteomes" id="UP001589647"/>
    </source>
</evidence>
<dbReference type="EMBL" id="JBHMEI010000078">
    <property type="protein sequence ID" value="MFB9208638.1"/>
    <property type="molecule type" value="Genomic_DNA"/>
</dbReference>
<dbReference type="Proteomes" id="UP001589647">
    <property type="component" value="Unassembled WGS sequence"/>
</dbReference>
<name>A0ABV5IX89_9ACTN</name>
<evidence type="ECO:0000313" key="1">
    <source>
        <dbReference type="EMBL" id="MFB9208638.1"/>
    </source>
</evidence>
<gene>
    <name evidence="1" type="ORF">ACFFV7_46175</name>
</gene>
<reference evidence="1 2" key="1">
    <citation type="submission" date="2024-09" db="EMBL/GenBank/DDBJ databases">
        <authorList>
            <person name="Sun Q."/>
            <person name="Mori K."/>
        </authorList>
    </citation>
    <scope>NUCLEOTIDE SEQUENCE [LARGE SCALE GENOMIC DNA]</scope>
    <source>
        <strain evidence="1 2">CCM 3426</strain>
    </source>
</reference>
<protein>
    <submittedName>
        <fullName evidence="1">Uncharacterized protein</fullName>
    </submittedName>
</protein>
<dbReference type="RefSeq" id="WP_189647676.1">
    <property type="nucleotide sequence ID" value="NZ_BMRC01000005.1"/>
</dbReference>
<organism evidence="1 2">
    <name type="scientific">Nonomuraea spiralis</name>
    <dbReference type="NCBI Taxonomy" id="46182"/>
    <lineage>
        <taxon>Bacteria</taxon>
        <taxon>Bacillati</taxon>
        <taxon>Actinomycetota</taxon>
        <taxon>Actinomycetes</taxon>
        <taxon>Streptosporangiales</taxon>
        <taxon>Streptosporangiaceae</taxon>
        <taxon>Nonomuraea</taxon>
    </lineage>
</organism>
<accession>A0ABV5IX89</accession>
<proteinExistence type="predicted"/>
<comment type="caution">
    <text evidence="1">The sequence shown here is derived from an EMBL/GenBank/DDBJ whole genome shotgun (WGS) entry which is preliminary data.</text>
</comment>